<dbReference type="EMBL" id="JMCC02000006">
    <property type="protein sequence ID" value="KIG19048.1"/>
    <property type="molecule type" value="Genomic_DNA"/>
</dbReference>
<protein>
    <submittedName>
        <fullName evidence="2">Putative exported protein</fullName>
    </submittedName>
</protein>
<dbReference type="AlphaFoldDB" id="A0A0C2A6N5"/>
<organism evidence="2 3">
    <name type="scientific">Enhygromyxa salina</name>
    <dbReference type="NCBI Taxonomy" id="215803"/>
    <lineage>
        <taxon>Bacteria</taxon>
        <taxon>Pseudomonadati</taxon>
        <taxon>Myxococcota</taxon>
        <taxon>Polyangia</taxon>
        <taxon>Nannocystales</taxon>
        <taxon>Nannocystaceae</taxon>
        <taxon>Enhygromyxa</taxon>
    </lineage>
</organism>
<dbReference type="InterPro" id="IPR018683">
    <property type="entry name" value="DUF2169"/>
</dbReference>
<dbReference type="RefSeq" id="WP_052546440.1">
    <property type="nucleotide sequence ID" value="NZ_JMCC02000006.1"/>
</dbReference>
<accession>A0A0C2A6N5</accession>
<evidence type="ECO:0000313" key="3">
    <source>
        <dbReference type="Proteomes" id="UP000031599"/>
    </source>
</evidence>
<gene>
    <name evidence="2" type="ORF">DB30_05952</name>
</gene>
<evidence type="ECO:0000313" key="2">
    <source>
        <dbReference type="EMBL" id="KIG19048.1"/>
    </source>
</evidence>
<dbReference type="Pfam" id="PF09937">
    <property type="entry name" value="DUF2169"/>
    <property type="match status" value="1"/>
</dbReference>
<sequence length="391" mass="42621">MSTISRLDNRTPFEATHLLTPDGQGGEAVLLVVKATFEIGADGRPQLVPDPAPIRLCDEFIGDPSLGSPLADTDLALFKPRVDVVVVGAQAHAPRGRPIDKLFVELHVGHPDGVQSSEAAHDAGQAQLIKSLLVTGDRVWVDDQPGEPLPFVSMPLGWERAYGGTVRGRDGELDLDQRNPLGIGWAGARSGDPAVLSELPNVEDPASTMVRRQTACVPAGFGVVSRAWLPRRALAGTFDIGWQRRRWPLLPHDHDPACNQSVAADQQLERFVGGEPVRLVNLTPEGEWLFRLPHLDVPIHAIRAIRASRAIRAGQLERVGLRVDTIEIDPERRRLSLTGRVALPVARSTPPIEELVIGHVPPGWLRARASGKCYVQLRGADQVPVGRPYFY</sequence>
<comment type="caution">
    <text evidence="2">The sequence shown here is derived from an EMBL/GenBank/DDBJ whole genome shotgun (WGS) entry which is preliminary data.</text>
</comment>
<name>A0A0C2A6N5_9BACT</name>
<feature type="domain" description="DUF2169" evidence="1">
    <location>
        <begin position="25"/>
        <end position="340"/>
    </location>
</feature>
<dbReference type="Proteomes" id="UP000031599">
    <property type="component" value="Unassembled WGS sequence"/>
</dbReference>
<proteinExistence type="predicted"/>
<evidence type="ECO:0000259" key="1">
    <source>
        <dbReference type="Pfam" id="PF09937"/>
    </source>
</evidence>
<reference evidence="2 3" key="1">
    <citation type="submission" date="2014-12" db="EMBL/GenBank/DDBJ databases">
        <title>Genome assembly of Enhygromyxa salina DSM 15201.</title>
        <authorList>
            <person name="Sharma G."/>
            <person name="Subramanian S."/>
        </authorList>
    </citation>
    <scope>NUCLEOTIDE SEQUENCE [LARGE SCALE GENOMIC DNA]</scope>
    <source>
        <strain evidence="2 3">DSM 15201</strain>
    </source>
</reference>